<dbReference type="InterPro" id="IPR043144">
    <property type="entry name" value="Mal/L-sulf/L-lact_DH-like_ah"/>
</dbReference>
<dbReference type="PANTHER" id="PTHR11091">
    <property type="entry name" value="OXIDOREDUCTASE-RELATED"/>
    <property type="match status" value="1"/>
</dbReference>
<keyword evidence="2" id="KW-0560">Oxidoreductase</keyword>
<dbReference type="InterPro" id="IPR003767">
    <property type="entry name" value="Malate/L-lactate_DH-like"/>
</dbReference>
<dbReference type="InterPro" id="IPR043143">
    <property type="entry name" value="Mal/L-sulf/L-lact_DH-like_NADP"/>
</dbReference>
<evidence type="ECO:0000256" key="2">
    <source>
        <dbReference type="ARBA" id="ARBA00023002"/>
    </source>
</evidence>
<comment type="similarity">
    <text evidence="1">Belongs to the LDH2/MDH2 oxidoreductase family.</text>
</comment>
<dbReference type="GO" id="GO:0016491">
    <property type="term" value="F:oxidoreductase activity"/>
    <property type="evidence" value="ECO:0007669"/>
    <property type="project" value="UniProtKB-KW"/>
</dbReference>
<dbReference type="RefSeq" id="WP_084935510.1">
    <property type="nucleotide sequence ID" value="NZ_MLFR01000016.1"/>
</dbReference>
<dbReference type="Pfam" id="PF02615">
    <property type="entry name" value="Ldh_2"/>
    <property type="match status" value="1"/>
</dbReference>
<proteinExistence type="inferred from homology"/>
<name>A0A1X1CUW7_9GAMM</name>
<evidence type="ECO:0000313" key="4">
    <source>
        <dbReference type="Proteomes" id="UP000193558"/>
    </source>
</evidence>
<accession>A0A1X1CUW7</accession>
<dbReference type="Gene3D" id="3.30.1370.60">
    <property type="entry name" value="Hypothetical oxidoreductase yiak, domain 2"/>
    <property type="match status" value="1"/>
</dbReference>
<dbReference type="AlphaFoldDB" id="A0A1X1CUW7"/>
<protein>
    <submittedName>
        <fullName evidence="3">Ureidoglycolate dehydrogenase</fullName>
    </submittedName>
</protein>
<dbReference type="PANTHER" id="PTHR11091:SF0">
    <property type="entry name" value="MALATE DEHYDROGENASE"/>
    <property type="match status" value="1"/>
</dbReference>
<evidence type="ECO:0000313" key="3">
    <source>
        <dbReference type="EMBL" id="ORM68253.1"/>
    </source>
</evidence>
<dbReference type="NCBIfam" id="TIGR03175">
    <property type="entry name" value="AllD"/>
    <property type="match status" value="1"/>
</dbReference>
<dbReference type="EMBL" id="MLFR01000016">
    <property type="protein sequence ID" value="ORM68253.1"/>
    <property type="molecule type" value="Genomic_DNA"/>
</dbReference>
<dbReference type="Proteomes" id="UP000193558">
    <property type="component" value="Unassembled WGS sequence"/>
</dbReference>
<organism evidence="3 4">
    <name type="scientific">Pantoea rwandensis</name>
    <dbReference type="NCBI Taxonomy" id="1076550"/>
    <lineage>
        <taxon>Bacteria</taxon>
        <taxon>Pseudomonadati</taxon>
        <taxon>Pseudomonadota</taxon>
        <taxon>Gammaproteobacteria</taxon>
        <taxon>Enterobacterales</taxon>
        <taxon>Erwiniaceae</taxon>
        <taxon>Pantoea</taxon>
    </lineage>
</organism>
<dbReference type="Gene3D" id="1.10.1530.10">
    <property type="match status" value="1"/>
</dbReference>
<sequence length="350" mass="37969">MNIDKATLHMLIANKLTLAGLSADYAAVMADVLVFAEARGIHSHGTVRVEYYSERIQKGGITLHPEIRVETTGPCSAILHGDNGPGMVLSKQAMEVAIDMAKEKGIAVVGIKNMSHSGAISYYTQMAAEAGLIGLAMCQSDPMVVPFGGADIYYGTNPLSFSAPGRDNIMTFDMATSVQAWGKILDMRSRDQAMPDSWAVDASGKPTTNPHDVRGLLPIAGPKGYGLMMMIDILSGVLLGLPFGRSVSSMYADLSKGRELGQLHIVINPAFFGDQQAFLDNVQQVMSELNQVRPAEGVEKVMYPGEIADIEQARTEKEGIDIVDSIYDYLKSEHVWINSYDHKDPFAESH</sequence>
<dbReference type="OrthoDB" id="9769447at2"/>
<comment type="caution">
    <text evidence="3">The sequence shown here is derived from an EMBL/GenBank/DDBJ whole genome shotgun (WGS) entry which is preliminary data.</text>
</comment>
<dbReference type="InterPro" id="IPR036111">
    <property type="entry name" value="Mal/L-sulfo/L-lacto_DH-like_sf"/>
</dbReference>
<dbReference type="SUPFAM" id="SSF89733">
    <property type="entry name" value="L-sulfolactate dehydrogenase-like"/>
    <property type="match status" value="1"/>
</dbReference>
<evidence type="ECO:0000256" key="1">
    <source>
        <dbReference type="ARBA" id="ARBA00006056"/>
    </source>
</evidence>
<gene>
    <name evidence="3" type="ORF">HA51_15225</name>
</gene>
<reference evidence="3 4" key="1">
    <citation type="journal article" date="2017" name="Antonie Van Leeuwenhoek">
        <title>Phylogenomic resolution of the bacterial genus Pantoea and its relationship with Erwinia and Tatumella.</title>
        <authorList>
            <person name="Palmer M."/>
            <person name="Steenkamp E.T."/>
            <person name="Coetzee M.P."/>
            <person name="Chan W.Y."/>
            <person name="van Zyl E."/>
            <person name="De Maayer P."/>
            <person name="Coutinho T.A."/>
            <person name="Blom J."/>
            <person name="Smits T.H."/>
            <person name="Duffy B."/>
            <person name="Venter S.N."/>
        </authorList>
    </citation>
    <scope>NUCLEOTIDE SEQUENCE [LARGE SCALE GENOMIC DNA]</scope>
    <source>
        <strain evidence="3 4">LMG 26275</strain>
    </source>
</reference>
<dbReference type="InterPro" id="IPR017590">
    <property type="entry name" value="Ureidoglycolate_dehydrogenase"/>
</dbReference>
<dbReference type="NCBIfam" id="NF011599">
    <property type="entry name" value="PRK15025.1"/>
    <property type="match status" value="1"/>
</dbReference>